<keyword evidence="7 9" id="KW-0811">Translocation</keyword>
<dbReference type="InterPro" id="IPR003369">
    <property type="entry name" value="TatA/B/E"/>
</dbReference>
<keyword evidence="8 9" id="KW-0472">Membrane</keyword>
<dbReference type="PRINTS" id="PR01506">
    <property type="entry name" value="TATBPROTEIN"/>
</dbReference>
<evidence type="ECO:0000256" key="3">
    <source>
        <dbReference type="ARBA" id="ARBA00022475"/>
    </source>
</evidence>
<feature type="compositionally biased region" description="Pro residues" evidence="10">
    <location>
        <begin position="150"/>
        <end position="163"/>
    </location>
</feature>
<gene>
    <name evidence="9" type="primary">tatB</name>
    <name evidence="12" type="ORF">ATK06_2097</name>
</gene>
<dbReference type="GO" id="GO:0008320">
    <property type="term" value="F:protein transmembrane transporter activity"/>
    <property type="evidence" value="ECO:0007669"/>
    <property type="project" value="UniProtKB-UniRule"/>
</dbReference>
<keyword evidence="2 9" id="KW-0813">Transport</keyword>
<evidence type="ECO:0000313" key="13">
    <source>
        <dbReference type="Proteomes" id="UP000221653"/>
    </source>
</evidence>
<dbReference type="RefSeq" id="WP_048380502.1">
    <property type="nucleotide sequence ID" value="NZ_LDYE01000007.1"/>
</dbReference>
<feature type="compositionally biased region" description="Basic and acidic residues" evidence="10">
    <location>
        <begin position="110"/>
        <end position="125"/>
    </location>
</feature>
<keyword evidence="5 9" id="KW-0653">Protein transport</keyword>
<dbReference type="Proteomes" id="UP000221653">
    <property type="component" value="Unassembled WGS sequence"/>
</dbReference>
<evidence type="ECO:0000256" key="8">
    <source>
        <dbReference type="ARBA" id="ARBA00023136"/>
    </source>
</evidence>
<protein>
    <recommendedName>
        <fullName evidence="9">Sec-independent protein translocase protein TatB</fullName>
    </recommendedName>
</protein>
<dbReference type="AlphaFoldDB" id="A0A2A9DQC3"/>
<dbReference type="GO" id="GO:0043953">
    <property type="term" value="P:protein transport by the Tat complex"/>
    <property type="evidence" value="ECO:0007669"/>
    <property type="project" value="UniProtKB-UniRule"/>
</dbReference>
<comment type="subcellular location">
    <subcellularLocation>
        <location evidence="9">Cell membrane</location>
        <topology evidence="9">Single-pass membrane protein</topology>
    </subcellularLocation>
    <subcellularLocation>
        <location evidence="1">Membrane</location>
        <topology evidence="1">Single-pass membrane protein</topology>
    </subcellularLocation>
</comment>
<evidence type="ECO:0000256" key="10">
    <source>
        <dbReference type="SAM" id="MobiDB-lite"/>
    </source>
</evidence>
<dbReference type="OrthoDB" id="3267321at2"/>
<evidence type="ECO:0000256" key="11">
    <source>
        <dbReference type="SAM" id="Phobius"/>
    </source>
</evidence>
<dbReference type="STRING" id="1724.GCA_001044175_02043"/>
<sequence length="182" mass="20216">MFQNIGWLEIFMVVVVGIIIIGPEKLPGVIQDVRAAIYAARKAINNAKKEMNGEFGEEFDEFRKPLAEVAKWRAMGPKRALTKALFDDDESFLDDFDPKKLMEEAPTAGEAHRREARRTGGEAVDRTPTVPAPRPGTQRIQLKSQQEETPPQPPQPQPAPAPRPAAHRDPGLHGGFSWGDIM</sequence>
<reference evidence="12 13" key="1">
    <citation type="submission" date="2017-10" db="EMBL/GenBank/DDBJ databases">
        <title>Sequencing the genomes of 1000 actinobacteria strains.</title>
        <authorList>
            <person name="Klenk H.-P."/>
        </authorList>
    </citation>
    <scope>NUCLEOTIDE SEQUENCE [LARGE SCALE GENOMIC DNA]</scope>
    <source>
        <strain evidence="12 13">DSM 20688</strain>
    </source>
</reference>
<name>A0A2A9DQC3_9CORY</name>
<keyword evidence="4 9" id="KW-0812">Transmembrane</keyword>
<feature type="compositionally biased region" description="Polar residues" evidence="10">
    <location>
        <begin position="138"/>
        <end position="149"/>
    </location>
</feature>
<evidence type="ECO:0000256" key="5">
    <source>
        <dbReference type="ARBA" id="ARBA00022927"/>
    </source>
</evidence>
<evidence type="ECO:0000256" key="2">
    <source>
        <dbReference type="ARBA" id="ARBA00022448"/>
    </source>
</evidence>
<evidence type="ECO:0000256" key="1">
    <source>
        <dbReference type="ARBA" id="ARBA00004167"/>
    </source>
</evidence>
<comment type="similarity">
    <text evidence="9">Belongs to the TatB family.</text>
</comment>
<evidence type="ECO:0000256" key="9">
    <source>
        <dbReference type="HAMAP-Rule" id="MF_00237"/>
    </source>
</evidence>
<evidence type="ECO:0000313" key="12">
    <source>
        <dbReference type="EMBL" id="PFG28967.1"/>
    </source>
</evidence>
<accession>A0A2A9DQC3</accession>
<organism evidence="12 13">
    <name type="scientific">Corynebacterium renale</name>
    <dbReference type="NCBI Taxonomy" id="1724"/>
    <lineage>
        <taxon>Bacteria</taxon>
        <taxon>Bacillati</taxon>
        <taxon>Actinomycetota</taxon>
        <taxon>Actinomycetes</taxon>
        <taxon>Mycobacteriales</taxon>
        <taxon>Corynebacteriaceae</taxon>
        <taxon>Corynebacterium</taxon>
    </lineage>
</organism>
<feature type="region of interest" description="Disordered" evidence="10">
    <location>
        <begin position="96"/>
        <end position="182"/>
    </location>
</feature>
<feature type="compositionally biased region" description="Gly residues" evidence="10">
    <location>
        <begin position="172"/>
        <end position="182"/>
    </location>
</feature>
<evidence type="ECO:0000256" key="7">
    <source>
        <dbReference type="ARBA" id="ARBA00023010"/>
    </source>
</evidence>
<comment type="subunit">
    <text evidence="9">The Tat system comprises two distinct complexes: a TatABC complex, containing multiple copies of TatA, TatB and TatC subunits, and a separate TatA complex, containing only TatA subunits. Substrates initially bind to the TatABC complex, which probably triggers association of the separate TatA complex to form the active translocon.</text>
</comment>
<dbReference type="GO" id="GO:0033281">
    <property type="term" value="C:TAT protein transport complex"/>
    <property type="evidence" value="ECO:0007669"/>
    <property type="project" value="UniProtKB-UniRule"/>
</dbReference>
<dbReference type="Gene3D" id="1.20.5.3310">
    <property type="match status" value="1"/>
</dbReference>
<feature type="transmembrane region" description="Helical" evidence="11">
    <location>
        <begin position="6"/>
        <end position="22"/>
    </location>
</feature>
<keyword evidence="3 9" id="KW-1003">Cell membrane</keyword>
<dbReference type="NCBIfam" id="TIGR01410">
    <property type="entry name" value="tatB"/>
    <property type="match status" value="1"/>
</dbReference>
<evidence type="ECO:0000256" key="6">
    <source>
        <dbReference type="ARBA" id="ARBA00022989"/>
    </source>
</evidence>
<evidence type="ECO:0000256" key="4">
    <source>
        <dbReference type="ARBA" id="ARBA00022692"/>
    </source>
</evidence>
<keyword evidence="6 9" id="KW-1133">Transmembrane helix</keyword>
<comment type="function">
    <text evidence="9">Part of the twin-arginine translocation (Tat) system that transports large folded proteins containing a characteristic twin-arginine motif in their signal peptide across membranes. Together with TatC, TatB is part of a receptor directly interacting with Tat signal peptides. TatB may form an oligomeric binding site that transiently accommodates folded Tat precursor proteins before their translocation.</text>
</comment>
<dbReference type="EMBL" id="PDJF01000001">
    <property type="protein sequence ID" value="PFG28967.1"/>
    <property type="molecule type" value="Genomic_DNA"/>
</dbReference>
<dbReference type="Pfam" id="PF02416">
    <property type="entry name" value="TatA_B_E"/>
    <property type="match status" value="1"/>
</dbReference>
<dbReference type="InterPro" id="IPR018448">
    <property type="entry name" value="TatB"/>
</dbReference>
<keyword evidence="13" id="KW-1185">Reference proteome</keyword>
<proteinExistence type="inferred from homology"/>
<dbReference type="HAMAP" id="MF_00237">
    <property type="entry name" value="TatB"/>
    <property type="match status" value="1"/>
</dbReference>
<comment type="caution">
    <text evidence="12">The sequence shown here is derived from an EMBL/GenBank/DDBJ whole genome shotgun (WGS) entry which is preliminary data.</text>
</comment>